<dbReference type="AlphaFoldDB" id="A0A6A5QCJ1"/>
<feature type="region of interest" description="Disordered" evidence="2">
    <location>
        <begin position="1"/>
        <end position="22"/>
    </location>
</feature>
<evidence type="ECO:0000259" key="3">
    <source>
        <dbReference type="Pfam" id="PF07859"/>
    </source>
</evidence>
<dbReference type="Proteomes" id="UP000800096">
    <property type="component" value="Unassembled WGS sequence"/>
</dbReference>
<dbReference type="Pfam" id="PF07859">
    <property type="entry name" value="Abhydrolase_3"/>
    <property type="match status" value="1"/>
</dbReference>
<feature type="domain" description="Alpha/beta hydrolase fold-3" evidence="3">
    <location>
        <begin position="84"/>
        <end position="273"/>
    </location>
</feature>
<dbReference type="Gene3D" id="3.40.50.1820">
    <property type="entry name" value="alpha/beta hydrolase"/>
    <property type="match status" value="1"/>
</dbReference>
<dbReference type="InterPro" id="IPR013094">
    <property type="entry name" value="AB_hydrolase_3"/>
</dbReference>
<name>A0A6A5QCJ1_AMPQU</name>
<reference evidence="4" key="1">
    <citation type="journal article" date="2020" name="Stud. Mycol.">
        <title>101 Dothideomycetes genomes: a test case for predicting lifestyles and emergence of pathogens.</title>
        <authorList>
            <person name="Haridas S."/>
            <person name="Albert R."/>
            <person name="Binder M."/>
            <person name="Bloem J."/>
            <person name="Labutti K."/>
            <person name="Salamov A."/>
            <person name="Andreopoulos B."/>
            <person name="Baker S."/>
            <person name="Barry K."/>
            <person name="Bills G."/>
            <person name="Bluhm B."/>
            <person name="Cannon C."/>
            <person name="Castanera R."/>
            <person name="Culley D."/>
            <person name="Daum C."/>
            <person name="Ezra D."/>
            <person name="Gonzalez J."/>
            <person name="Henrissat B."/>
            <person name="Kuo A."/>
            <person name="Liang C."/>
            <person name="Lipzen A."/>
            <person name="Lutzoni F."/>
            <person name="Magnuson J."/>
            <person name="Mondo S."/>
            <person name="Nolan M."/>
            <person name="Ohm R."/>
            <person name="Pangilinan J."/>
            <person name="Park H.-J."/>
            <person name="Ramirez L."/>
            <person name="Alfaro M."/>
            <person name="Sun H."/>
            <person name="Tritt A."/>
            <person name="Yoshinaga Y."/>
            <person name="Zwiers L.-H."/>
            <person name="Turgeon B."/>
            <person name="Goodwin S."/>
            <person name="Spatafora J."/>
            <person name="Crous P."/>
            <person name="Grigoriev I."/>
        </authorList>
    </citation>
    <scope>NUCLEOTIDE SEQUENCE</scope>
    <source>
        <strain evidence="4">HMLAC05119</strain>
    </source>
</reference>
<dbReference type="PANTHER" id="PTHR48081">
    <property type="entry name" value="AB HYDROLASE SUPERFAMILY PROTEIN C4A8.06C"/>
    <property type="match status" value="1"/>
</dbReference>
<evidence type="ECO:0000256" key="1">
    <source>
        <dbReference type="ARBA" id="ARBA00022801"/>
    </source>
</evidence>
<keyword evidence="5" id="KW-1185">Reference proteome</keyword>
<accession>A0A6A5QCJ1</accession>
<dbReference type="SUPFAM" id="SSF53474">
    <property type="entry name" value="alpha/beta-Hydrolases"/>
    <property type="match status" value="1"/>
</dbReference>
<evidence type="ECO:0000256" key="2">
    <source>
        <dbReference type="SAM" id="MobiDB-lite"/>
    </source>
</evidence>
<dbReference type="OrthoDB" id="5396420at2759"/>
<feature type="compositionally biased region" description="Low complexity" evidence="2">
    <location>
        <begin position="1"/>
        <end position="13"/>
    </location>
</feature>
<dbReference type="EMBL" id="ML979141">
    <property type="protein sequence ID" value="KAF1911977.1"/>
    <property type="molecule type" value="Genomic_DNA"/>
</dbReference>
<keyword evidence="1 4" id="KW-0378">Hydrolase</keyword>
<dbReference type="GO" id="GO:0016787">
    <property type="term" value="F:hydrolase activity"/>
    <property type="evidence" value="ECO:0007669"/>
    <property type="project" value="UniProtKB-KW"/>
</dbReference>
<evidence type="ECO:0000313" key="5">
    <source>
        <dbReference type="Proteomes" id="UP000800096"/>
    </source>
</evidence>
<dbReference type="InterPro" id="IPR050300">
    <property type="entry name" value="GDXG_lipolytic_enzyme"/>
</dbReference>
<proteinExistence type="predicted"/>
<protein>
    <submittedName>
        <fullName evidence="4">Alpha/Beta hydrolase protein</fullName>
    </submittedName>
</protein>
<sequence>MPPRLRANASAARRLAHRPAPPRWPPLRRSLSAVTAAPSHECVQVPCRSNGLIAVDIFHAAKPSSPVIVHLPSGPVLPDVHEEEERVISLLRETTGATVARINYRASSNHQYPTPFHDVLYGFDWVRDHLLVDDFGRPCLSRMGVVGELVGGSLATMLALTECRLGESRIAAAAVNSPIVDWVFPEDLPVVDPSNLPEPMAPDETAFPADADFMASYLPVVEPAEPKTRKRTPKVPPQTAWQRYADNKIIPNVTLMAERDVLFSNPEDYLDRFASPIHFFRSPHAQLILPQQDDMFASRQPDELLDIEAQMSLDHYNALYQQASPTPELPVLSRCRAYARNYPPAGSNLRLPAWDITIGMESPLAEQAAELTKVLRRSVARQHLKSYAGRTRWHDATDKEKYEEYAAGIVHLNQVTGLGLWTEQSDATWESNMQRMGTWMKEHLESGKT</sequence>
<dbReference type="InterPro" id="IPR029058">
    <property type="entry name" value="AB_hydrolase_fold"/>
</dbReference>
<organism evidence="4 5">
    <name type="scientific">Ampelomyces quisqualis</name>
    <name type="common">Powdery mildew agent</name>
    <dbReference type="NCBI Taxonomy" id="50730"/>
    <lineage>
        <taxon>Eukaryota</taxon>
        <taxon>Fungi</taxon>
        <taxon>Dikarya</taxon>
        <taxon>Ascomycota</taxon>
        <taxon>Pezizomycotina</taxon>
        <taxon>Dothideomycetes</taxon>
        <taxon>Pleosporomycetidae</taxon>
        <taxon>Pleosporales</taxon>
        <taxon>Pleosporineae</taxon>
        <taxon>Phaeosphaeriaceae</taxon>
        <taxon>Ampelomyces</taxon>
    </lineage>
</organism>
<gene>
    <name evidence="4" type="ORF">BDU57DRAFT_542586</name>
</gene>
<evidence type="ECO:0000313" key="4">
    <source>
        <dbReference type="EMBL" id="KAF1911977.1"/>
    </source>
</evidence>